<comment type="caution">
    <text evidence="1">The sequence shown here is derived from an EMBL/GenBank/DDBJ whole genome shotgun (WGS) entry which is preliminary data.</text>
</comment>
<gene>
    <name evidence="1" type="ORF">V6N11_060998</name>
</gene>
<name>A0ABR2QRZ3_9ROSI</name>
<dbReference type="Proteomes" id="UP001396334">
    <property type="component" value="Unassembled WGS sequence"/>
</dbReference>
<reference evidence="1 2" key="1">
    <citation type="journal article" date="2024" name="G3 (Bethesda)">
        <title>Genome assembly of Hibiscus sabdariffa L. provides insights into metabolisms of medicinal natural products.</title>
        <authorList>
            <person name="Kim T."/>
        </authorList>
    </citation>
    <scope>NUCLEOTIDE SEQUENCE [LARGE SCALE GENOMIC DNA]</scope>
    <source>
        <strain evidence="1">TK-2024</strain>
        <tissue evidence="1">Old leaves</tissue>
    </source>
</reference>
<proteinExistence type="predicted"/>
<evidence type="ECO:0000313" key="2">
    <source>
        <dbReference type="Proteomes" id="UP001396334"/>
    </source>
</evidence>
<accession>A0ABR2QRZ3</accession>
<dbReference type="EMBL" id="JBBPBN010000034">
    <property type="protein sequence ID" value="KAK9003434.1"/>
    <property type="molecule type" value="Genomic_DNA"/>
</dbReference>
<keyword evidence="2" id="KW-1185">Reference proteome</keyword>
<evidence type="ECO:0000313" key="1">
    <source>
        <dbReference type="EMBL" id="KAK9003434.1"/>
    </source>
</evidence>
<organism evidence="1 2">
    <name type="scientific">Hibiscus sabdariffa</name>
    <name type="common">roselle</name>
    <dbReference type="NCBI Taxonomy" id="183260"/>
    <lineage>
        <taxon>Eukaryota</taxon>
        <taxon>Viridiplantae</taxon>
        <taxon>Streptophyta</taxon>
        <taxon>Embryophyta</taxon>
        <taxon>Tracheophyta</taxon>
        <taxon>Spermatophyta</taxon>
        <taxon>Magnoliopsida</taxon>
        <taxon>eudicotyledons</taxon>
        <taxon>Gunneridae</taxon>
        <taxon>Pentapetalae</taxon>
        <taxon>rosids</taxon>
        <taxon>malvids</taxon>
        <taxon>Malvales</taxon>
        <taxon>Malvaceae</taxon>
        <taxon>Malvoideae</taxon>
        <taxon>Hibiscus</taxon>
    </lineage>
</organism>
<sequence length="71" mass="7750">MAEMLEACEGAANQVLHHMEMHGVASVLGGVVEFYMAKCSLLSTKCPTLTLDLGNDNSSSSWNVVIFTFRR</sequence>
<protein>
    <submittedName>
        <fullName evidence="1">Uncharacterized protein</fullName>
    </submittedName>
</protein>